<organism evidence="2 3">
    <name type="scientific">Orbilia brochopaga</name>
    <dbReference type="NCBI Taxonomy" id="3140254"/>
    <lineage>
        <taxon>Eukaryota</taxon>
        <taxon>Fungi</taxon>
        <taxon>Dikarya</taxon>
        <taxon>Ascomycota</taxon>
        <taxon>Pezizomycotina</taxon>
        <taxon>Orbiliomycetes</taxon>
        <taxon>Orbiliales</taxon>
        <taxon>Orbiliaceae</taxon>
        <taxon>Orbilia</taxon>
    </lineage>
</organism>
<dbReference type="InterPro" id="IPR023393">
    <property type="entry name" value="START-like_dom_sf"/>
</dbReference>
<proteinExistence type="predicted"/>
<keyword evidence="1" id="KW-0732">Signal</keyword>
<accession>A0AAV9UJN5</accession>
<dbReference type="AlphaFoldDB" id="A0AAV9UJN5"/>
<evidence type="ECO:0000313" key="3">
    <source>
        <dbReference type="Proteomes" id="UP001375240"/>
    </source>
</evidence>
<sequence>MLPSPARLLALSAAASVSLLSSGALALDCPRGGVSNTTAVRKTYPVPAIAIYPLVGDFFNTKWSTLYSFNYTGVTHPPRPANASDDDAGPVPNATRVVIWSGYEFEERLIFIDDEDPAKFFDLRWNLTNPPVTKEYDPLTIDAYVQDFKVTSSCDDEAALLEWTVEYCANDQAAGWDLFQNTTLLQADNLAMALNVTGADNGTWDVGCAIPTSTSASLTSTATDGTSTDGFSVTGATTTSGARTTTTRSSNAGMAMATAAPYGGAFALVMAAAAMAL</sequence>
<dbReference type="EMBL" id="JAVHNQ010000007">
    <property type="protein sequence ID" value="KAK6341384.1"/>
    <property type="molecule type" value="Genomic_DNA"/>
</dbReference>
<gene>
    <name evidence="2" type="ORF">TWF696_008461</name>
</gene>
<evidence type="ECO:0000256" key="1">
    <source>
        <dbReference type="SAM" id="SignalP"/>
    </source>
</evidence>
<feature type="signal peptide" evidence="1">
    <location>
        <begin position="1"/>
        <end position="26"/>
    </location>
</feature>
<dbReference type="Gene3D" id="3.30.530.20">
    <property type="match status" value="1"/>
</dbReference>
<comment type="caution">
    <text evidence="2">The sequence shown here is derived from an EMBL/GenBank/DDBJ whole genome shotgun (WGS) entry which is preliminary data.</text>
</comment>
<reference evidence="2 3" key="1">
    <citation type="submission" date="2019-10" db="EMBL/GenBank/DDBJ databases">
        <authorList>
            <person name="Palmer J.M."/>
        </authorList>
    </citation>
    <scope>NUCLEOTIDE SEQUENCE [LARGE SCALE GENOMIC DNA]</scope>
    <source>
        <strain evidence="2 3">TWF696</strain>
    </source>
</reference>
<dbReference type="Proteomes" id="UP001375240">
    <property type="component" value="Unassembled WGS sequence"/>
</dbReference>
<evidence type="ECO:0000313" key="2">
    <source>
        <dbReference type="EMBL" id="KAK6341384.1"/>
    </source>
</evidence>
<name>A0AAV9UJN5_9PEZI</name>
<feature type="chain" id="PRO_5043429525" evidence="1">
    <location>
        <begin position="27"/>
        <end position="277"/>
    </location>
</feature>
<keyword evidence="3" id="KW-1185">Reference proteome</keyword>
<protein>
    <submittedName>
        <fullName evidence="2">Uncharacterized protein</fullName>
    </submittedName>
</protein>